<name>A0A377PIQ4_HAFAL</name>
<gene>
    <name evidence="1" type="ORF">NCTC8105_01891</name>
</gene>
<evidence type="ECO:0000313" key="2">
    <source>
        <dbReference type="Proteomes" id="UP000254821"/>
    </source>
</evidence>
<accession>A0A377PIQ4</accession>
<evidence type="ECO:0008006" key="3">
    <source>
        <dbReference type="Google" id="ProtNLM"/>
    </source>
</evidence>
<dbReference type="Proteomes" id="UP000254821">
    <property type="component" value="Unassembled WGS sequence"/>
</dbReference>
<dbReference type="EMBL" id="UGHP01000001">
    <property type="protein sequence ID" value="STQ79794.1"/>
    <property type="molecule type" value="Genomic_DNA"/>
</dbReference>
<dbReference type="Pfam" id="PF16462">
    <property type="entry name" value="Phage_TAC_14"/>
    <property type="match status" value="1"/>
</dbReference>
<dbReference type="RefSeq" id="WP_043492467.1">
    <property type="nucleotide sequence ID" value="NZ_CAMLMO010000095.1"/>
</dbReference>
<organism evidence="1 2">
    <name type="scientific">Hafnia alvei</name>
    <dbReference type="NCBI Taxonomy" id="569"/>
    <lineage>
        <taxon>Bacteria</taxon>
        <taxon>Pseudomonadati</taxon>
        <taxon>Pseudomonadota</taxon>
        <taxon>Gammaproteobacteria</taxon>
        <taxon>Enterobacterales</taxon>
        <taxon>Hafniaceae</taxon>
        <taxon>Hafnia</taxon>
    </lineage>
</organism>
<dbReference type="InterPro" id="IPR024410">
    <property type="entry name" value="Phage_TAC_12"/>
</dbReference>
<protein>
    <recommendedName>
        <fullName evidence="3">Phage tail protein</fullName>
    </recommendedName>
</protein>
<evidence type="ECO:0000313" key="1">
    <source>
        <dbReference type="EMBL" id="STQ79794.1"/>
    </source>
</evidence>
<sequence>MKNLKTALLTPSANILACQLFGANVSIRQLTLGELYDYEAKLKTLQDKEDAHATSLLGAELVLSAIVDETGVAIPAEQLPTADELLRAHANTALLDASLLVQRHSYGTLEEAQKN</sequence>
<proteinExistence type="predicted"/>
<dbReference type="AlphaFoldDB" id="A0A377PIQ4"/>
<reference evidence="1 2" key="1">
    <citation type="submission" date="2018-06" db="EMBL/GenBank/DDBJ databases">
        <authorList>
            <consortium name="Pathogen Informatics"/>
            <person name="Doyle S."/>
        </authorList>
    </citation>
    <scope>NUCLEOTIDE SEQUENCE [LARGE SCALE GENOMIC DNA]</scope>
    <source>
        <strain evidence="1 2">NCTC8105</strain>
    </source>
</reference>